<dbReference type="SUPFAM" id="SSF54373">
    <property type="entry name" value="FAD-linked reductases, C-terminal domain"/>
    <property type="match status" value="1"/>
</dbReference>
<evidence type="ECO:0000259" key="2">
    <source>
        <dbReference type="Pfam" id="PF05199"/>
    </source>
</evidence>
<dbReference type="AlphaFoldDB" id="A0A9W8TMU4"/>
<comment type="caution">
    <text evidence="3">The sequence shown here is derived from an EMBL/GenBank/DDBJ whole genome shotgun (WGS) entry which is preliminary data.</text>
</comment>
<dbReference type="SUPFAM" id="SSF51905">
    <property type="entry name" value="FAD/NAD(P)-binding domain"/>
    <property type="match status" value="1"/>
</dbReference>
<dbReference type="PANTHER" id="PTHR11552:SF210">
    <property type="entry name" value="GLUCOSE-METHANOL-CHOLINE OXIDOREDUCTASE N-TERMINAL DOMAIN-CONTAINING PROTEIN-RELATED"/>
    <property type="match status" value="1"/>
</dbReference>
<dbReference type="EMBL" id="JANPWZ010000945">
    <property type="protein sequence ID" value="KAJ3570341.1"/>
    <property type="molecule type" value="Genomic_DNA"/>
</dbReference>
<dbReference type="InterPro" id="IPR007867">
    <property type="entry name" value="GMC_OxRtase_C"/>
</dbReference>
<proteinExistence type="inferred from homology"/>
<accession>A0A9W8TMU4</accession>
<dbReference type="Pfam" id="PF05199">
    <property type="entry name" value="GMC_oxred_C"/>
    <property type="match status" value="1"/>
</dbReference>
<reference evidence="3" key="1">
    <citation type="submission" date="2022-07" db="EMBL/GenBank/DDBJ databases">
        <title>Genome Sequence of Xylaria arbuscula.</title>
        <authorList>
            <person name="Buettner E."/>
        </authorList>
    </citation>
    <scope>NUCLEOTIDE SEQUENCE</scope>
    <source>
        <strain evidence="3">VT107</strain>
    </source>
</reference>
<sequence length="192" mass="20796">MFPGYMAFDGKGNMLPHPGDGLYVTFAVQLAHPLSRGSTHIATTTSSPPSSSVVDVQIDPRYLSHAADVEILARHVQQLVQRVKTTEPLASLLVSGGKTSPYTHEDVSDLESAKELVRKTCMAAYHFAGTCSQMPREMGGVVDDKGRVYGCKNLRVCDMSIVPLVPRCNTQATAYGLAEHMALMIISDLDTE</sequence>
<name>A0A9W8TMU4_9PEZI</name>
<evidence type="ECO:0000313" key="4">
    <source>
        <dbReference type="Proteomes" id="UP001148614"/>
    </source>
</evidence>
<dbReference type="GO" id="GO:0050660">
    <property type="term" value="F:flavin adenine dinucleotide binding"/>
    <property type="evidence" value="ECO:0007669"/>
    <property type="project" value="InterPro"/>
</dbReference>
<dbReference type="VEuPathDB" id="FungiDB:F4678DRAFT_473424"/>
<comment type="similarity">
    <text evidence="1">Belongs to the GMC oxidoreductase family.</text>
</comment>
<dbReference type="InterPro" id="IPR036188">
    <property type="entry name" value="FAD/NAD-bd_sf"/>
</dbReference>
<evidence type="ECO:0000256" key="1">
    <source>
        <dbReference type="ARBA" id="ARBA00010790"/>
    </source>
</evidence>
<dbReference type="Proteomes" id="UP001148614">
    <property type="component" value="Unassembled WGS sequence"/>
</dbReference>
<keyword evidence="4" id="KW-1185">Reference proteome</keyword>
<protein>
    <recommendedName>
        <fullName evidence="2">Glucose-methanol-choline oxidoreductase C-terminal domain-containing protein</fullName>
    </recommendedName>
</protein>
<dbReference type="Gene3D" id="3.50.50.60">
    <property type="entry name" value="FAD/NAD(P)-binding domain"/>
    <property type="match status" value="1"/>
</dbReference>
<dbReference type="PANTHER" id="PTHR11552">
    <property type="entry name" value="GLUCOSE-METHANOL-CHOLINE GMC OXIDOREDUCTASE"/>
    <property type="match status" value="1"/>
</dbReference>
<evidence type="ECO:0000313" key="3">
    <source>
        <dbReference type="EMBL" id="KAJ3570341.1"/>
    </source>
</evidence>
<organism evidence="3 4">
    <name type="scientific">Xylaria arbuscula</name>
    <dbReference type="NCBI Taxonomy" id="114810"/>
    <lineage>
        <taxon>Eukaryota</taxon>
        <taxon>Fungi</taxon>
        <taxon>Dikarya</taxon>
        <taxon>Ascomycota</taxon>
        <taxon>Pezizomycotina</taxon>
        <taxon>Sordariomycetes</taxon>
        <taxon>Xylariomycetidae</taxon>
        <taxon>Xylariales</taxon>
        <taxon>Xylariaceae</taxon>
        <taxon>Xylaria</taxon>
    </lineage>
</organism>
<dbReference type="Gene3D" id="3.30.560.10">
    <property type="entry name" value="Glucose Oxidase, domain 3"/>
    <property type="match status" value="1"/>
</dbReference>
<dbReference type="GO" id="GO:0016614">
    <property type="term" value="F:oxidoreductase activity, acting on CH-OH group of donors"/>
    <property type="evidence" value="ECO:0007669"/>
    <property type="project" value="InterPro"/>
</dbReference>
<gene>
    <name evidence="3" type="ORF">NPX13_g5755</name>
</gene>
<feature type="domain" description="Glucose-methanol-choline oxidoreductase C-terminal" evidence="2">
    <location>
        <begin position="53"/>
        <end position="178"/>
    </location>
</feature>
<dbReference type="InterPro" id="IPR012132">
    <property type="entry name" value="GMC_OxRdtase"/>
</dbReference>